<proteinExistence type="predicted"/>
<sequence length="109" mass="12184">MSQTIKHNRKAWDKKVENGARYTKSVYHETIVEARKGMWSIGVTADSQVPRNWFPKKLNGLKVLCLASGGGQQGPVLAAAGADVTVFDLSEKQLQQDQRWQLKKTSTLK</sequence>
<accession>A0A024P6J1</accession>
<protein>
    <submittedName>
        <fullName evidence="1">Uncharacterized protein</fullName>
    </submittedName>
</protein>
<evidence type="ECO:0000313" key="1">
    <source>
        <dbReference type="EMBL" id="CDQ24251.1"/>
    </source>
</evidence>
<evidence type="ECO:0000313" key="2">
    <source>
        <dbReference type="Proteomes" id="UP000028868"/>
    </source>
</evidence>
<gene>
    <name evidence="1" type="ORF">BN983_02523</name>
</gene>
<keyword evidence="2" id="KW-1185">Reference proteome</keyword>
<name>A0A024P6J1_9BACI</name>
<dbReference type="AlphaFoldDB" id="A0A024P6J1"/>
<reference evidence="1 2" key="2">
    <citation type="submission" date="2014-05" db="EMBL/GenBank/DDBJ databases">
        <title>Draft genome sequence of Halobacillus karajensis HK-03.</title>
        <authorList>
            <person name="Khelaifia S."/>
            <person name="Croce O."/>
            <person name="Lagier J.C."/>
            <person name="Raoult D."/>
        </authorList>
    </citation>
    <scope>NUCLEOTIDE SEQUENCE [LARGE SCALE GENOMIC DNA]</scope>
    <source>
        <strain evidence="1 2">HD-03</strain>
    </source>
</reference>
<comment type="caution">
    <text evidence="1">The sequence shown here is derived from an EMBL/GenBank/DDBJ whole genome shotgun (WGS) entry which is preliminary data.</text>
</comment>
<dbReference type="Gene3D" id="3.40.50.150">
    <property type="entry name" value="Vaccinia Virus protein VP39"/>
    <property type="match status" value="1"/>
</dbReference>
<dbReference type="InterPro" id="IPR029063">
    <property type="entry name" value="SAM-dependent_MTases_sf"/>
</dbReference>
<dbReference type="Proteomes" id="UP000028868">
    <property type="component" value="Unassembled WGS sequence"/>
</dbReference>
<dbReference type="SUPFAM" id="SSF53335">
    <property type="entry name" value="S-adenosyl-L-methionine-dependent methyltransferases"/>
    <property type="match status" value="1"/>
</dbReference>
<dbReference type="EMBL" id="CCDI010000003">
    <property type="protein sequence ID" value="CDQ24251.1"/>
    <property type="molecule type" value="Genomic_DNA"/>
</dbReference>
<reference evidence="2" key="1">
    <citation type="submission" date="2014-03" db="EMBL/GenBank/DDBJ databases">
        <authorList>
            <person name="Urmite Genomes U."/>
        </authorList>
    </citation>
    <scope>NUCLEOTIDE SEQUENCE [LARGE SCALE GENOMIC DNA]</scope>
    <source>
        <strain evidence="2">HD-03</strain>
    </source>
</reference>
<organism evidence="1 2">
    <name type="scientific">Halobacillus karajensis</name>
    <dbReference type="NCBI Taxonomy" id="195088"/>
    <lineage>
        <taxon>Bacteria</taxon>
        <taxon>Bacillati</taxon>
        <taxon>Bacillota</taxon>
        <taxon>Bacilli</taxon>
        <taxon>Bacillales</taxon>
        <taxon>Bacillaceae</taxon>
        <taxon>Halobacillus</taxon>
    </lineage>
</organism>